<feature type="region of interest" description="Disordered" evidence="1">
    <location>
        <begin position="279"/>
        <end position="303"/>
    </location>
</feature>
<dbReference type="Proteomes" id="UP000775547">
    <property type="component" value="Unassembled WGS sequence"/>
</dbReference>
<feature type="compositionally biased region" description="Basic and acidic residues" evidence="1">
    <location>
        <begin position="667"/>
        <end position="679"/>
    </location>
</feature>
<feature type="compositionally biased region" description="Low complexity" evidence="1">
    <location>
        <begin position="488"/>
        <end position="501"/>
    </location>
</feature>
<accession>A0A9P7G9X5</accession>
<feature type="region of interest" description="Disordered" evidence="1">
    <location>
        <begin position="650"/>
        <end position="679"/>
    </location>
</feature>
<gene>
    <name evidence="3" type="ORF">DXG03_001023</name>
</gene>
<evidence type="ECO:0000256" key="2">
    <source>
        <dbReference type="SAM" id="SignalP"/>
    </source>
</evidence>
<feature type="signal peptide" evidence="2">
    <location>
        <begin position="1"/>
        <end position="26"/>
    </location>
</feature>
<proteinExistence type="predicted"/>
<protein>
    <recommendedName>
        <fullName evidence="5">HAUS augmin-like complex subunit 6 N-terminal domain-containing protein</fullName>
    </recommendedName>
</protein>
<dbReference type="AlphaFoldDB" id="A0A9P7G9X5"/>
<feature type="region of interest" description="Disordered" evidence="1">
    <location>
        <begin position="331"/>
        <end position="352"/>
    </location>
</feature>
<evidence type="ECO:0008006" key="5">
    <source>
        <dbReference type="Google" id="ProtNLM"/>
    </source>
</evidence>
<evidence type="ECO:0000313" key="3">
    <source>
        <dbReference type="EMBL" id="KAG5643375.1"/>
    </source>
</evidence>
<dbReference type="OrthoDB" id="5575722at2759"/>
<evidence type="ECO:0000313" key="4">
    <source>
        <dbReference type="Proteomes" id="UP000775547"/>
    </source>
</evidence>
<sequence>MSASVFSLPIPLILLVHLHILEYPHANKPEYDHNIFEPRVRGLRDRTKLLEDVAYFLVGRLEDRARTILATYPCTAPSDTVSFRTSLSKYLETLRHNSIYSTAKPAAGLASSKLRGGKDASKEGESGAAWWWKDVVVRKSLLEECAGERFERLLLSVSTHALLKGTSLCRPVPENTNALLRSQPILYAELLAKCKAARHTWTQSASVLLHKEEELRLLRKHLRSHVGEVASKYSALSTERLAAFVQSKYQNLVRRAWSGQNGQLALEFLAKAAGLDTAETSTVASGKPSGSTSIAAPKSQNPNVAPQPLPVAAAHHPSYLKKIRKPIFSTPRSQRSVEVADTEAKPSTTRNPGHSVAAVALAHRFESEARRHQALTEALSRGQAVGRDLVVRAKVLEAKRKAKKAPTQPNFSLDLWQPDHEAPVNFDTKPTPDLLAKFGLHTAEMEGELGARIDEIRDTVLPAYPPVPDFSAPRLPAAETGASRIPRAGSTKATSASVSSTGQHIPGPSVSRPITSTPPPTAKPLPRKVVVAATRRASKAPKKSIRFSLAIHRRPSLFSTGNLSDEEDVFESDVNRIIHSTQDDSMGEEELHHMTPKPKTPRVNRIFTGARGGSTVKRPKQPFPMVFKEPAVPLPSLVSGSTSFDDFIADSDDDEGGSVYKGNETAGEARADDEYRQEEPSMTLREILLSADTTQFALMEDEQDFENESFEWD</sequence>
<feature type="chain" id="PRO_5040189687" description="HAUS augmin-like complex subunit 6 N-terminal domain-containing protein" evidence="2">
    <location>
        <begin position="27"/>
        <end position="713"/>
    </location>
</feature>
<dbReference type="EMBL" id="JABCKV010000117">
    <property type="protein sequence ID" value="KAG5643375.1"/>
    <property type="molecule type" value="Genomic_DNA"/>
</dbReference>
<feature type="region of interest" description="Disordered" evidence="1">
    <location>
        <begin position="486"/>
        <end position="525"/>
    </location>
</feature>
<evidence type="ECO:0000256" key="1">
    <source>
        <dbReference type="SAM" id="MobiDB-lite"/>
    </source>
</evidence>
<comment type="caution">
    <text evidence="3">The sequence shown here is derived from an EMBL/GenBank/DDBJ whole genome shotgun (WGS) entry which is preliminary data.</text>
</comment>
<reference evidence="3" key="1">
    <citation type="submission" date="2020-07" db="EMBL/GenBank/DDBJ databases">
        <authorList>
            <person name="Nieuwenhuis M."/>
            <person name="Van De Peppel L.J.J."/>
        </authorList>
    </citation>
    <scope>NUCLEOTIDE SEQUENCE</scope>
    <source>
        <strain evidence="3">AP01</strain>
        <tissue evidence="3">Mycelium</tissue>
    </source>
</reference>
<reference evidence="3" key="2">
    <citation type="submission" date="2021-10" db="EMBL/GenBank/DDBJ databases">
        <title>Phylogenomics reveals ancestral predisposition of the termite-cultivated fungus Termitomyces towards a domesticated lifestyle.</title>
        <authorList>
            <person name="Auxier B."/>
            <person name="Grum-Grzhimaylo A."/>
            <person name="Cardenas M.E."/>
            <person name="Lodge J.D."/>
            <person name="Laessoe T."/>
            <person name="Pedersen O."/>
            <person name="Smith M.E."/>
            <person name="Kuyper T.W."/>
            <person name="Franco-Molano E.A."/>
            <person name="Baroni T.J."/>
            <person name="Aanen D.K."/>
        </authorList>
    </citation>
    <scope>NUCLEOTIDE SEQUENCE</scope>
    <source>
        <strain evidence="3">AP01</strain>
        <tissue evidence="3">Mycelium</tissue>
    </source>
</reference>
<name>A0A9P7G9X5_9AGAR</name>
<feature type="region of interest" description="Disordered" evidence="1">
    <location>
        <begin position="584"/>
        <end position="604"/>
    </location>
</feature>
<keyword evidence="4" id="KW-1185">Reference proteome</keyword>
<keyword evidence="2" id="KW-0732">Signal</keyword>
<organism evidence="3 4">
    <name type="scientific">Asterophora parasitica</name>
    <dbReference type="NCBI Taxonomy" id="117018"/>
    <lineage>
        <taxon>Eukaryota</taxon>
        <taxon>Fungi</taxon>
        <taxon>Dikarya</taxon>
        <taxon>Basidiomycota</taxon>
        <taxon>Agaricomycotina</taxon>
        <taxon>Agaricomycetes</taxon>
        <taxon>Agaricomycetidae</taxon>
        <taxon>Agaricales</taxon>
        <taxon>Tricholomatineae</taxon>
        <taxon>Lyophyllaceae</taxon>
        <taxon>Asterophora</taxon>
    </lineage>
</organism>